<name>A0A5B7HAA6_PORTR</name>
<dbReference type="Proteomes" id="UP000324222">
    <property type="component" value="Unassembled WGS sequence"/>
</dbReference>
<sequence length="117" mass="12943">MAVVMDQGQGQRTGARVKGETAGQVSAEIGDTRPPPEEDPGVQTYNTRQHKTKSRDSQTHSFCLHCRRSPPVSHDAYQEKFTWEYSEAPPVSLSLLWPGVRGNSLLADLQDTTCTQT</sequence>
<comment type="caution">
    <text evidence="2">The sequence shown here is derived from an EMBL/GenBank/DDBJ whole genome shotgun (WGS) entry which is preliminary data.</text>
</comment>
<keyword evidence="3" id="KW-1185">Reference proteome</keyword>
<evidence type="ECO:0000313" key="2">
    <source>
        <dbReference type="EMBL" id="MPC66227.1"/>
    </source>
</evidence>
<organism evidence="2 3">
    <name type="scientific">Portunus trituberculatus</name>
    <name type="common">Swimming crab</name>
    <name type="synonym">Neptunus trituberculatus</name>
    <dbReference type="NCBI Taxonomy" id="210409"/>
    <lineage>
        <taxon>Eukaryota</taxon>
        <taxon>Metazoa</taxon>
        <taxon>Ecdysozoa</taxon>
        <taxon>Arthropoda</taxon>
        <taxon>Crustacea</taxon>
        <taxon>Multicrustacea</taxon>
        <taxon>Malacostraca</taxon>
        <taxon>Eumalacostraca</taxon>
        <taxon>Eucarida</taxon>
        <taxon>Decapoda</taxon>
        <taxon>Pleocyemata</taxon>
        <taxon>Brachyura</taxon>
        <taxon>Eubrachyura</taxon>
        <taxon>Portunoidea</taxon>
        <taxon>Portunidae</taxon>
        <taxon>Portuninae</taxon>
        <taxon>Portunus</taxon>
    </lineage>
</organism>
<reference evidence="2 3" key="1">
    <citation type="submission" date="2019-05" db="EMBL/GenBank/DDBJ databases">
        <title>Another draft genome of Portunus trituberculatus and its Hox gene families provides insights of decapod evolution.</title>
        <authorList>
            <person name="Jeong J.-H."/>
            <person name="Song I."/>
            <person name="Kim S."/>
            <person name="Choi T."/>
            <person name="Kim D."/>
            <person name="Ryu S."/>
            <person name="Kim W."/>
        </authorList>
    </citation>
    <scope>NUCLEOTIDE SEQUENCE [LARGE SCALE GENOMIC DNA]</scope>
    <source>
        <tissue evidence="2">Muscle</tissue>
    </source>
</reference>
<evidence type="ECO:0000256" key="1">
    <source>
        <dbReference type="SAM" id="MobiDB-lite"/>
    </source>
</evidence>
<feature type="region of interest" description="Disordered" evidence="1">
    <location>
        <begin position="1"/>
        <end position="60"/>
    </location>
</feature>
<evidence type="ECO:0000313" key="3">
    <source>
        <dbReference type="Proteomes" id="UP000324222"/>
    </source>
</evidence>
<gene>
    <name evidence="2" type="ORF">E2C01_060373</name>
</gene>
<accession>A0A5B7HAA6</accession>
<dbReference type="AlphaFoldDB" id="A0A5B7HAA6"/>
<proteinExistence type="predicted"/>
<protein>
    <submittedName>
        <fullName evidence="2">Uncharacterized protein</fullName>
    </submittedName>
</protein>
<dbReference type="EMBL" id="VSRR010024480">
    <property type="protein sequence ID" value="MPC66227.1"/>
    <property type="molecule type" value="Genomic_DNA"/>
</dbReference>